<dbReference type="PANTHER" id="PTHR13778">
    <property type="entry name" value="GLYCOSYLTRANSFERASE 8 DOMAIN-CONTAINING PROTEIN"/>
    <property type="match status" value="1"/>
</dbReference>
<comment type="caution">
    <text evidence="4">The sequence shown here is derived from an EMBL/GenBank/DDBJ whole genome shotgun (WGS) entry which is preliminary data.</text>
</comment>
<evidence type="ECO:0000313" key="5">
    <source>
        <dbReference type="Proteomes" id="UP000784286"/>
    </source>
</evidence>
<organism evidence="4 5">
    <name type="scientific">Candidatus Phocaeicola excrementipullorum</name>
    <dbReference type="NCBI Taxonomy" id="2838731"/>
    <lineage>
        <taxon>Bacteria</taxon>
        <taxon>Pseudomonadati</taxon>
        <taxon>Bacteroidota</taxon>
        <taxon>Bacteroidia</taxon>
        <taxon>Bacteroidales</taxon>
        <taxon>Bacteroidaceae</taxon>
        <taxon>Phocaeicola</taxon>
    </lineage>
</organism>
<dbReference type="Proteomes" id="UP000784286">
    <property type="component" value="Unassembled WGS sequence"/>
</dbReference>
<dbReference type="Gene3D" id="3.90.550.10">
    <property type="entry name" value="Spore Coat Polysaccharide Biosynthesis Protein SpsA, Chain A"/>
    <property type="match status" value="1"/>
</dbReference>
<evidence type="ECO:0000256" key="3">
    <source>
        <dbReference type="ARBA" id="ARBA00022723"/>
    </source>
</evidence>
<keyword evidence="3" id="KW-0479">Metal-binding</keyword>
<keyword evidence="2" id="KW-0808">Transferase</keyword>
<sequence length="318" mass="37388">MEKGIIHVACNIDASYVKYCVVMLTSLFENNADSSFHIHVIASELPDDSKKILHDWIEGRYHQTLFVYETGNALLEGCSIYGESHISLATYYRIFLESILPRSINKVLYLDCDLIVNGSIKELWSTDITDYAAGCVEDMWSGKPDNYERLHYASSFSYFNAGVLLVNLEYWRNIQFQKVAEKYISEHMSELVFNDQDVLNALLHDKKLFLPFRYNVQDGFLRRKRRIRPEAIPDLEKELLHPVIVHYTGGKKPWQYKSQHPYKGLYFHYLDMTPWKGERPDVPFLYKVKRMVDRLLYALQLAKPKYRKCYCRGGRYSM</sequence>
<dbReference type="AlphaFoldDB" id="A0A948TLF0"/>
<dbReference type="SUPFAM" id="SSF53448">
    <property type="entry name" value="Nucleotide-diphospho-sugar transferases"/>
    <property type="match status" value="1"/>
</dbReference>
<name>A0A948TLF0_9BACT</name>
<dbReference type="PANTHER" id="PTHR13778:SF47">
    <property type="entry name" value="LIPOPOLYSACCHARIDE 1,3-GALACTOSYLTRANSFERASE"/>
    <property type="match status" value="1"/>
</dbReference>
<reference evidence="4" key="2">
    <citation type="submission" date="2021-04" db="EMBL/GenBank/DDBJ databases">
        <authorList>
            <person name="Gilroy R."/>
        </authorList>
    </citation>
    <scope>NUCLEOTIDE SEQUENCE</scope>
    <source>
        <strain evidence="4">8470</strain>
    </source>
</reference>
<dbReference type="InterPro" id="IPR002495">
    <property type="entry name" value="Glyco_trans_8"/>
</dbReference>
<accession>A0A948TLF0</accession>
<evidence type="ECO:0000313" key="4">
    <source>
        <dbReference type="EMBL" id="MBU3855140.1"/>
    </source>
</evidence>
<dbReference type="InterPro" id="IPR050748">
    <property type="entry name" value="Glycosyltrans_8_dom-fam"/>
</dbReference>
<dbReference type="EMBL" id="JAHLFJ010000012">
    <property type="protein sequence ID" value="MBU3855140.1"/>
    <property type="molecule type" value="Genomic_DNA"/>
</dbReference>
<proteinExistence type="predicted"/>
<gene>
    <name evidence="4" type="ORF">H9928_01020</name>
</gene>
<keyword evidence="1" id="KW-0328">Glycosyltransferase</keyword>
<evidence type="ECO:0000256" key="1">
    <source>
        <dbReference type="ARBA" id="ARBA00022676"/>
    </source>
</evidence>
<dbReference type="CDD" id="cd04194">
    <property type="entry name" value="GT8_A4GalT_like"/>
    <property type="match status" value="1"/>
</dbReference>
<dbReference type="GO" id="GO:0016757">
    <property type="term" value="F:glycosyltransferase activity"/>
    <property type="evidence" value="ECO:0007669"/>
    <property type="project" value="UniProtKB-KW"/>
</dbReference>
<dbReference type="InterPro" id="IPR029044">
    <property type="entry name" value="Nucleotide-diphossugar_trans"/>
</dbReference>
<evidence type="ECO:0000256" key="2">
    <source>
        <dbReference type="ARBA" id="ARBA00022679"/>
    </source>
</evidence>
<protein>
    <submittedName>
        <fullName evidence="4">Glycosyltransferase family 8 protein</fullName>
    </submittedName>
</protein>
<dbReference type="GO" id="GO:0046872">
    <property type="term" value="F:metal ion binding"/>
    <property type="evidence" value="ECO:0007669"/>
    <property type="project" value="UniProtKB-KW"/>
</dbReference>
<reference evidence="4" key="1">
    <citation type="journal article" date="2021" name="PeerJ">
        <title>Extensive microbial diversity within the chicken gut microbiome revealed by metagenomics and culture.</title>
        <authorList>
            <person name="Gilroy R."/>
            <person name="Ravi A."/>
            <person name="Getino M."/>
            <person name="Pursley I."/>
            <person name="Horton D.L."/>
            <person name="Alikhan N.F."/>
            <person name="Baker D."/>
            <person name="Gharbi K."/>
            <person name="Hall N."/>
            <person name="Watson M."/>
            <person name="Adriaenssens E.M."/>
            <person name="Foster-Nyarko E."/>
            <person name="Jarju S."/>
            <person name="Secka A."/>
            <person name="Antonio M."/>
            <person name="Oren A."/>
            <person name="Chaudhuri R.R."/>
            <person name="La Ragione R."/>
            <person name="Hildebrand F."/>
            <person name="Pallen M.J."/>
        </authorList>
    </citation>
    <scope>NUCLEOTIDE SEQUENCE</scope>
    <source>
        <strain evidence="4">8470</strain>
    </source>
</reference>
<dbReference type="Pfam" id="PF01501">
    <property type="entry name" value="Glyco_transf_8"/>
    <property type="match status" value="1"/>
</dbReference>